<dbReference type="HOGENOM" id="CLU_2259609_0_0_0"/>
<evidence type="ECO:0000313" key="2">
    <source>
        <dbReference type="Proteomes" id="UP000000517"/>
    </source>
</evidence>
<name>D9S7V4_FIBSS</name>
<proteinExistence type="predicted"/>
<dbReference type="EMBL" id="CP002158">
    <property type="protein sequence ID" value="ADL25105.1"/>
    <property type="molecule type" value="Genomic_DNA"/>
</dbReference>
<organism evidence="1 2">
    <name type="scientific">Fibrobacter succinogenes (strain ATCC 19169 / S85)</name>
    <dbReference type="NCBI Taxonomy" id="59374"/>
    <lineage>
        <taxon>Bacteria</taxon>
        <taxon>Pseudomonadati</taxon>
        <taxon>Fibrobacterota</taxon>
        <taxon>Fibrobacteria</taxon>
        <taxon>Fibrobacterales</taxon>
        <taxon>Fibrobacteraceae</taxon>
        <taxon>Fibrobacter</taxon>
    </lineage>
</organism>
<dbReference type="KEGG" id="fsc:FSU_0712"/>
<dbReference type="PATRIC" id="fig|59374.8.peg.686"/>
<reference evidence="2" key="1">
    <citation type="submission" date="2010-08" db="EMBL/GenBank/DDBJ databases">
        <title>Complete sequence of Fibrobacter succinogenes subsp. succinogenes S85.</title>
        <authorList>
            <person name="Durkin A.S."/>
            <person name="Nelson K.E."/>
            <person name="Morrison M."/>
            <person name="Forsberg C.W."/>
            <person name="Wilson D.B."/>
            <person name="Russell J.B."/>
            <person name="Cann I.K.O."/>
            <person name="Mackie R.I."/>
            <person name="White B.A."/>
        </authorList>
    </citation>
    <scope>NUCLEOTIDE SEQUENCE [LARGE SCALE GENOMIC DNA]</scope>
    <source>
        <strain evidence="2">ATCC 19169 / S85</strain>
    </source>
</reference>
<evidence type="ECO:0000313" key="1">
    <source>
        <dbReference type="EMBL" id="ADL25105.1"/>
    </source>
</evidence>
<sequence>MTQIGDITSRDADNLIICKGEKMKITEAVDKYNAAEQELIIEAYEREGGDTEDVDLILLDRICARLGLGLDNDDIDNDDIAEEVNFDEYGSHFGDVSESEDEL</sequence>
<protein>
    <submittedName>
        <fullName evidence="1">Uncharacterized protein</fullName>
    </submittedName>
</protein>
<accession>D9S7V4</accession>
<dbReference type="Proteomes" id="UP000000517">
    <property type="component" value="Chromosome"/>
</dbReference>
<gene>
    <name evidence="1" type="ordered locus">FSU_0712</name>
</gene>
<dbReference type="AlphaFoldDB" id="D9S7V4"/>